<evidence type="ECO:0000256" key="1">
    <source>
        <dbReference type="ARBA" id="ARBA00022670"/>
    </source>
</evidence>
<dbReference type="InterPro" id="IPR001818">
    <property type="entry name" value="Pept_M10_metallopeptidase"/>
</dbReference>
<keyword evidence="4" id="KW-0862">Zinc</keyword>
<dbReference type="InterPro" id="IPR024079">
    <property type="entry name" value="MetalloPept_cat_dom_sf"/>
</dbReference>
<name>A0ABW0QYA5_9BACL</name>
<dbReference type="Gene3D" id="3.40.390.10">
    <property type="entry name" value="Collagenase (Catalytic Domain)"/>
    <property type="match status" value="1"/>
</dbReference>
<sequence>MKLWNKNMLFIVLAVLTIAIPMNASAYVPYYYKMIGGISPGLYDNNATPYNYYGQMFYMDYVAESAFTAWGVATTKANLINADSYGATGTIKVRSYSDNYGNIDLYGWAEMYNSNNVRVNGYRGASGPSSNYNTGSIYLNVYDMAESSLNFSQMKAVAIHELGHIWGLDHQRNGTASVMNDITYISNGWLTPQSDDINGVNNIN</sequence>
<keyword evidence="3 6" id="KW-0378">Hydrolase</keyword>
<proteinExistence type="predicted"/>
<keyword evidence="6" id="KW-0482">Metalloprotease</keyword>
<reference evidence="7" key="1">
    <citation type="journal article" date="2019" name="Int. J. Syst. Evol. Microbiol.">
        <title>The Global Catalogue of Microorganisms (GCM) 10K type strain sequencing project: providing services to taxonomists for standard genome sequencing and annotation.</title>
        <authorList>
            <consortium name="The Broad Institute Genomics Platform"/>
            <consortium name="The Broad Institute Genome Sequencing Center for Infectious Disease"/>
            <person name="Wu L."/>
            <person name="Ma J."/>
        </authorList>
    </citation>
    <scope>NUCLEOTIDE SEQUENCE [LARGE SCALE GENOMIC DNA]</scope>
    <source>
        <strain evidence="7">CGMCC 1.18578</strain>
    </source>
</reference>
<evidence type="ECO:0000313" key="6">
    <source>
        <dbReference type="EMBL" id="MFC5528602.1"/>
    </source>
</evidence>
<comment type="caution">
    <text evidence="6">The sequence shown here is derived from an EMBL/GenBank/DDBJ whole genome shotgun (WGS) entry which is preliminary data.</text>
</comment>
<dbReference type="RefSeq" id="WP_378110446.1">
    <property type="nucleotide sequence ID" value="NZ_JBHSNC010000010.1"/>
</dbReference>
<dbReference type="GO" id="GO:0008237">
    <property type="term" value="F:metallopeptidase activity"/>
    <property type="evidence" value="ECO:0007669"/>
    <property type="project" value="UniProtKB-KW"/>
</dbReference>
<keyword evidence="1" id="KW-0645">Protease</keyword>
<evidence type="ECO:0000256" key="3">
    <source>
        <dbReference type="ARBA" id="ARBA00022801"/>
    </source>
</evidence>
<feature type="domain" description="Peptidase M10 metallopeptidase" evidence="5">
    <location>
        <begin position="147"/>
        <end position="203"/>
    </location>
</feature>
<dbReference type="Proteomes" id="UP001596108">
    <property type="component" value="Unassembled WGS sequence"/>
</dbReference>
<keyword evidence="7" id="KW-1185">Reference proteome</keyword>
<evidence type="ECO:0000256" key="4">
    <source>
        <dbReference type="ARBA" id="ARBA00022833"/>
    </source>
</evidence>
<dbReference type="EC" id="3.4.24.-" evidence="6"/>
<evidence type="ECO:0000313" key="7">
    <source>
        <dbReference type="Proteomes" id="UP001596108"/>
    </source>
</evidence>
<dbReference type="SUPFAM" id="SSF55486">
    <property type="entry name" value="Metalloproteases ('zincins'), catalytic domain"/>
    <property type="match status" value="1"/>
</dbReference>
<dbReference type="Pfam" id="PF00413">
    <property type="entry name" value="Peptidase_M10"/>
    <property type="match status" value="1"/>
</dbReference>
<dbReference type="EMBL" id="JBHSNC010000010">
    <property type="protein sequence ID" value="MFC5528602.1"/>
    <property type="molecule type" value="Genomic_DNA"/>
</dbReference>
<keyword evidence="2" id="KW-0479">Metal-binding</keyword>
<accession>A0ABW0QYA5</accession>
<evidence type="ECO:0000259" key="5">
    <source>
        <dbReference type="Pfam" id="PF00413"/>
    </source>
</evidence>
<organism evidence="6 7">
    <name type="scientific">Cohnella yongneupensis</name>
    <dbReference type="NCBI Taxonomy" id="425006"/>
    <lineage>
        <taxon>Bacteria</taxon>
        <taxon>Bacillati</taxon>
        <taxon>Bacillota</taxon>
        <taxon>Bacilli</taxon>
        <taxon>Bacillales</taxon>
        <taxon>Paenibacillaceae</taxon>
        <taxon>Cohnella</taxon>
    </lineage>
</organism>
<evidence type="ECO:0000256" key="2">
    <source>
        <dbReference type="ARBA" id="ARBA00022723"/>
    </source>
</evidence>
<gene>
    <name evidence="6" type="ORF">ACFPQ4_03930</name>
</gene>
<protein>
    <submittedName>
        <fullName evidence="6">Matrixin family metalloprotease</fullName>
        <ecNumber evidence="6">3.4.24.-</ecNumber>
    </submittedName>
</protein>